<dbReference type="PANTHER" id="PTHR11629:SF63">
    <property type="entry name" value="V-TYPE PROTON ATPASE SUBUNIT A"/>
    <property type="match status" value="1"/>
</dbReference>
<dbReference type="Pfam" id="PF01496">
    <property type="entry name" value="V_ATPase_I"/>
    <property type="match status" value="2"/>
</dbReference>
<evidence type="ECO:0000256" key="5">
    <source>
        <dbReference type="ARBA" id="ARBA00022989"/>
    </source>
</evidence>
<evidence type="ECO:0000256" key="6">
    <source>
        <dbReference type="ARBA" id="ARBA00023065"/>
    </source>
</evidence>
<dbReference type="PANTHER" id="PTHR11629">
    <property type="entry name" value="VACUOLAR PROTON ATPASES"/>
    <property type="match status" value="1"/>
</dbReference>
<keyword evidence="3" id="KW-0813">Transport</keyword>
<dbReference type="GO" id="GO:0046961">
    <property type="term" value="F:proton-transporting ATPase activity, rotational mechanism"/>
    <property type="evidence" value="ECO:0007669"/>
    <property type="project" value="InterPro"/>
</dbReference>
<dbReference type="GO" id="GO:0033179">
    <property type="term" value="C:proton-transporting V-type ATPase, V0 domain"/>
    <property type="evidence" value="ECO:0007669"/>
    <property type="project" value="InterPro"/>
</dbReference>
<dbReference type="EMBL" id="DVNG01000104">
    <property type="protein sequence ID" value="HIU50710.1"/>
    <property type="molecule type" value="Genomic_DNA"/>
</dbReference>
<dbReference type="AlphaFoldDB" id="A0A9D1LYT5"/>
<keyword evidence="7 9" id="KW-0472">Membrane</keyword>
<protein>
    <submittedName>
        <fullName evidence="10">ATPase</fullName>
    </submittedName>
</protein>
<comment type="subcellular location">
    <subcellularLocation>
        <location evidence="1">Membrane</location>
        <topology evidence="1">Multi-pass membrane protein</topology>
    </subcellularLocation>
</comment>
<comment type="similarity">
    <text evidence="2">Belongs to the V-ATPase 116 kDa subunit family.</text>
</comment>
<feature type="transmembrane region" description="Helical" evidence="9">
    <location>
        <begin position="438"/>
        <end position="460"/>
    </location>
</feature>
<feature type="transmembrane region" description="Helical" evidence="9">
    <location>
        <begin position="388"/>
        <end position="409"/>
    </location>
</feature>
<dbReference type="GO" id="GO:0051117">
    <property type="term" value="F:ATPase binding"/>
    <property type="evidence" value="ECO:0007669"/>
    <property type="project" value="TreeGrafter"/>
</dbReference>
<comment type="caution">
    <text evidence="10">The sequence shown here is derived from an EMBL/GenBank/DDBJ whole genome shotgun (WGS) entry which is preliminary data.</text>
</comment>
<dbReference type="Proteomes" id="UP000824118">
    <property type="component" value="Unassembled WGS sequence"/>
</dbReference>
<evidence type="ECO:0000256" key="7">
    <source>
        <dbReference type="ARBA" id="ARBA00023136"/>
    </source>
</evidence>
<evidence type="ECO:0000256" key="9">
    <source>
        <dbReference type="SAM" id="Phobius"/>
    </source>
</evidence>
<feature type="transmembrane region" description="Helical" evidence="9">
    <location>
        <begin position="591"/>
        <end position="617"/>
    </location>
</feature>
<feature type="transmembrane region" description="Helical" evidence="9">
    <location>
        <begin position="348"/>
        <end position="376"/>
    </location>
</feature>
<evidence type="ECO:0000256" key="4">
    <source>
        <dbReference type="ARBA" id="ARBA00022692"/>
    </source>
</evidence>
<feature type="transmembrane region" description="Helical" evidence="9">
    <location>
        <begin position="564"/>
        <end position="585"/>
    </location>
</feature>
<keyword evidence="6" id="KW-0406">Ion transport</keyword>
<dbReference type="GO" id="GO:0016471">
    <property type="term" value="C:vacuolar proton-transporting V-type ATPase complex"/>
    <property type="evidence" value="ECO:0007669"/>
    <property type="project" value="TreeGrafter"/>
</dbReference>
<evidence type="ECO:0000256" key="2">
    <source>
        <dbReference type="ARBA" id="ARBA00009904"/>
    </source>
</evidence>
<accession>A0A9D1LYT5</accession>
<feature type="coiled-coil region" evidence="8">
    <location>
        <begin position="217"/>
        <end position="244"/>
    </location>
</feature>
<reference evidence="10" key="2">
    <citation type="journal article" date="2021" name="PeerJ">
        <title>Extensive microbial diversity within the chicken gut microbiome revealed by metagenomics and culture.</title>
        <authorList>
            <person name="Gilroy R."/>
            <person name="Ravi A."/>
            <person name="Getino M."/>
            <person name="Pursley I."/>
            <person name="Horton D.L."/>
            <person name="Alikhan N.F."/>
            <person name="Baker D."/>
            <person name="Gharbi K."/>
            <person name="Hall N."/>
            <person name="Watson M."/>
            <person name="Adriaenssens E.M."/>
            <person name="Foster-Nyarko E."/>
            <person name="Jarju S."/>
            <person name="Secka A."/>
            <person name="Antonio M."/>
            <person name="Oren A."/>
            <person name="Chaudhuri R.R."/>
            <person name="La Ragione R."/>
            <person name="Hildebrand F."/>
            <person name="Pallen M.J."/>
        </authorList>
    </citation>
    <scope>NUCLEOTIDE SEQUENCE</scope>
    <source>
        <strain evidence="10">ChiGjej1B1-1684</strain>
    </source>
</reference>
<organism evidence="10 11">
    <name type="scientific">Candidatus Limousia pullorum</name>
    <dbReference type="NCBI Taxonomy" id="2840860"/>
    <lineage>
        <taxon>Bacteria</taxon>
        <taxon>Bacillati</taxon>
        <taxon>Bacillota</taxon>
        <taxon>Clostridia</taxon>
        <taxon>Eubacteriales</taxon>
        <taxon>Oscillospiraceae</taxon>
        <taxon>Oscillospiraceae incertae sedis</taxon>
        <taxon>Candidatus Limousia</taxon>
    </lineage>
</organism>
<feature type="transmembrane region" description="Helical" evidence="9">
    <location>
        <begin position="503"/>
        <end position="520"/>
    </location>
</feature>
<evidence type="ECO:0000256" key="1">
    <source>
        <dbReference type="ARBA" id="ARBA00004141"/>
    </source>
</evidence>
<evidence type="ECO:0000256" key="8">
    <source>
        <dbReference type="SAM" id="Coils"/>
    </source>
</evidence>
<feature type="transmembrane region" description="Helical" evidence="9">
    <location>
        <begin position="472"/>
        <end position="497"/>
    </location>
</feature>
<name>A0A9D1LYT5_9FIRM</name>
<evidence type="ECO:0000256" key="3">
    <source>
        <dbReference type="ARBA" id="ARBA00022448"/>
    </source>
</evidence>
<evidence type="ECO:0000313" key="11">
    <source>
        <dbReference type="Proteomes" id="UP000824118"/>
    </source>
</evidence>
<gene>
    <name evidence="10" type="ORF">IAD22_06835</name>
</gene>
<dbReference type="GO" id="GO:0007035">
    <property type="term" value="P:vacuolar acidification"/>
    <property type="evidence" value="ECO:0007669"/>
    <property type="project" value="TreeGrafter"/>
</dbReference>
<keyword evidence="8" id="KW-0175">Coiled coil</keyword>
<sequence length="646" mass="73148">MAVAQIKSIGIIGLLKDFDKAAEICGKSEIFQPEEVSKFYSETDKFVPVSIKNNFSAPLEKLKNLFDEIGFEPEIDVIDEEHIKKAELLKQSAEVVDSLSSIIAQRDKIKEDISDCKSTIEQTSHFLGLDLEFEKIAACEYIKVNFGRLPLDSYKKLVNYEDNPYVAFFPCTSDDAYCWGVYVAPIEESDEVDRIFSGLYFEHNALGEFKGLPEDFYKEQQKRLAELEKELENSNLKIEEFKRFNKATLNKIYTHLEQENLYCTIKLKAMRYNQSFIITGWVPNDKADMLQKQLEALESVEVTTDEGKNMLKSQPPVKLKNCFFSRPFEYYTEMYGLPNYNEIDPTTFIAITYTVLFGIMFGDVGHGIILLLAAIFMWKKRHMPIGKLLIPCAVSSTIFGAVFGSVFGFEHVLDPMYRALFGFEEKPIEVMASSTTNYIIYSAVGIGMFLLIIAMCLNIYSSVKRKAIGEAIFGINGLAGLVFYGSAVAGLVCQMFLGIPIMTPVYVVLLIVLPLILVFLREPLSKLVEGDKNWKPEKWGGFIVDNIFEMFEVLLSYVTNTMSFLRVGAFVLVHAGMMQVVFVLAEMIGGTGYVITVIIGNIIVLGLEALLVAIQVLRLEYYEMFSRFYIGEGRAYTPLKLKKAER</sequence>
<reference evidence="10" key="1">
    <citation type="submission" date="2020-10" db="EMBL/GenBank/DDBJ databases">
        <authorList>
            <person name="Gilroy R."/>
        </authorList>
    </citation>
    <scope>NUCLEOTIDE SEQUENCE</scope>
    <source>
        <strain evidence="10">ChiGjej1B1-1684</strain>
    </source>
</reference>
<evidence type="ECO:0000313" key="10">
    <source>
        <dbReference type="EMBL" id="HIU50710.1"/>
    </source>
</evidence>
<keyword evidence="5 9" id="KW-1133">Transmembrane helix</keyword>
<dbReference type="InterPro" id="IPR002490">
    <property type="entry name" value="V-ATPase_116kDa_su"/>
</dbReference>
<proteinExistence type="inferred from homology"/>
<keyword evidence="4 9" id="KW-0812">Transmembrane</keyword>